<dbReference type="PANTHER" id="PTHR48169:SF7">
    <property type="entry name" value="CASPASE 10"/>
    <property type="match status" value="1"/>
</dbReference>
<dbReference type="Proteomes" id="UP000001593">
    <property type="component" value="Unassembled WGS sequence"/>
</dbReference>
<protein>
    <recommendedName>
        <fullName evidence="2">DED domain-containing protein</fullName>
    </recommendedName>
</protein>
<dbReference type="HOGENOM" id="CLU_2580701_0_0_1"/>
<dbReference type="EMBL" id="DS469730">
    <property type="protein sequence ID" value="EDO34459.1"/>
    <property type="molecule type" value="Genomic_DNA"/>
</dbReference>
<dbReference type="InParanoid" id="A7SPA6"/>
<dbReference type="PhylomeDB" id="A7SPA6"/>
<gene>
    <name evidence="3" type="ORF">NEMVEDRAFT_v1g125865</name>
</gene>
<accession>A7SPA6</accession>
<dbReference type="InterPro" id="IPR011029">
    <property type="entry name" value="DEATH-like_dom_sf"/>
</dbReference>
<dbReference type="PANTHER" id="PTHR48169">
    <property type="entry name" value="DED DOMAIN-CONTAINING PROTEIN"/>
    <property type="match status" value="1"/>
</dbReference>
<dbReference type="CDD" id="cd00045">
    <property type="entry name" value="DED"/>
    <property type="match status" value="1"/>
</dbReference>
<dbReference type="SUPFAM" id="SSF47986">
    <property type="entry name" value="DEATH domain"/>
    <property type="match status" value="1"/>
</dbReference>
<evidence type="ECO:0000256" key="1">
    <source>
        <dbReference type="ARBA" id="ARBA00022703"/>
    </source>
</evidence>
<keyword evidence="1" id="KW-0053">Apoptosis</keyword>
<sequence>MTEITFRSLLNKIADELRDTDLQRLKYLCHGKIGAGELERATSAIEFLRLLQQREMISKDDASFLEELLYQAQRRDLASRV</sequence>
<name>A7SPA6_NEMVE</name>
<dbReference type="PROSITE" id="PS50168">
    <property type="entry name" value="DED"/>
    <property type="match status" value="1"/>
</dbReference>
<dbReference type="Gene3D" id="1.10.533.10">
    <property type="entry name" value="Death Domain, Fas"/>
    <property type="match status" value="1"/>
</dbReference>
<organism evidence="3 4">
    <name type="scientific">Nematostella vectensis</name>
    <name type="common">Starlet sea anemone</name>
    <dbReference type="NCBI Taxonomy" id="45351"/>
    <lineage>
        <taxon>Eukaryota</taxon>
        <taxon>Metazoa</taxon>
        <taxon>Cnidaria</taxon>
        <taxon>Anthozoa</taxon>
        <taxon>Hexacorallia</taxon>
        <taxon>Actiniaria</taxon>
        <taxon>Edwardsiidae</taxon>
        <taxon>Nematostella</taxon>
    </lineage>
</organism>
<dbReference type="AlphaFoldDB" id="A7SPA6"/>
<feature type="domain" description="DED" evidence="2">
    <location>
        <begin position="5"/>
        <end position="81"/>
    </location>
</feature>
<proteinExistence type="predicted"/>
<dbReference type="GO" id="GO:0042981">
    <property type="term" value="P:regulation of apoptotic process"/>
    <property type="evidence" value="ECO:0007669"/>
    <property type="project" value="InterPro"/>
</dbReference>
<evidence type="ECO:0000313" key="3">
    <source>
        <dbReference type="EMBL" id="EDO34459.1"/>
    </source>
</evidence>
<reference evidence="3 4" key="1">
    <citation type="journal article" date="2007" name="Science">
        <title>Sea anemone genome reveals ancestral eumetazoan gene repertoire and genomic organization.</title>
        <authorList>
            <person name="Putnam N.H."/>
            <person name="Srivastava M."/>
            <person name="Hellsten U."/>
            <person name="Dirks B."/>
            <person name="Chapman J."/>
            <person name="Salamov A."/>
            <person name="Terry A."/>
            <person name="Shapiro H."/>
            <person name="Lindquist E."/>
            <person name="Kapitonov V.V."/>
            <person name="Jurka J."/>
            <person name="Genikhovich G."/>
            <person name="Grigoriev I.V."/>
            <person name="Lucas S.M."/>
            <person name="Steele R.E."/>
            <person name="Finnerty J.R."/>
            <person name="Technau U."/>
            <person name="Martindale M.Q."/>
            <person name="Rokhsar D.S."/>
        </authorList>
    </citation>
    <scope>NUCLEOTIDE SEQUENCE [LARGE SCALE GENOMIC DNA]</scope>
    <source>
        <strain evidence="4">CH2 X CH6</strain>
    </source>
</reference>
<evidence type="ECO:0000313" key="4">
    <source>
        <dbReference type="Proteomes" id="UP000001593"/>
    </source>
</evidence>
<dbReference type="GO" id="GO:0006915">
    <property type="term" value="P:apoptotic process"/>
    <property type="evidence" value="ECO:0007669"/>
    <property type="project" value="UniProtKB-KW"/>
</dbReference>
<feature type="non-terminal residue" evidence="3">
    <location>
        <position position="81"/>
    </location>
</feature>
<dbReference type="Pfam" id="PF01335">
    <property type="entry name" value="DED"/>
    <property type="match status" value="1"/>
</dbReference>
<evidence type="ECO:0000259" key="2">
    <source>
        <dbReference type="PROSITE" id="PS50168"/>
    </source>
</evidence>
<dbReference type="InterPro" id="IPR001875">
    <property type="entry name" value="DED_dom"/>
</dbReference>
<keyword evidence="4" id="KW-1185">Reference proteome</keyword>
<dbReference type="SMART" id="SM00031">
    <property type="entry name" value="DED"/>
    <property type="match status" value="1"/>
</dbReference>